<evidence type="ECO:0000256" key="6">
    <source>
        <dbReference type="ARBA" id="ARBA00022723"/>
    </source>
</evidence>
<dbReference type="GO" id="GO:0005509">
    <property type="term" value="F:calcium ion binding"/>
    <property type="evidence" value="ECO:0007669"/>
    <property type="project" value="TreeGrafter"/>
</dbReference>
<feature type="domain" description="C-type lectin" evidence="20">
    <location>
        <begin position="943"/>
        <end position="1053"/>
    </location>
</feature>
<evidence type="ECO:0000256" key="8">
    <source>
        <dbReference type="ARBA" id="ARBA00022837"/>
    </source>
</evidence>
<dbReference type="CDD" id="cd08385">
    <property type="entry name" value="C2A_Synaptotagmin-1-5-6-9-10"/>
    <property type="match status" value="1"/>
</dbReference>
<evidence type="ECO:0000256" key="14">
    <source>
        <dbReference type="ARBA" id="ARBA00024190"/>
    </source>
</evidence>
<dbReference type="GO" id="GO:0048488">
    <property type="term" value="P:synaptic vesicle endocytosis"/>
    <property type="evidence" value="ECO:0007669"/>
    <property type="project" value="TreeGrafter"/>
</dbReference>
<dbReference type="GO" id="GO:0005886">
    <property type="term" value="C:plasma membrane"/>
    <property type="evidence" value="ECO:0007669"/>
    <property type="project" value="TreeGrafter"/>
</dbReference>
<dbReference type="PROSITE" id="PS50041">
    <property type="entry name" value="C_TYPE_LECTIN_2"/>
    <property type="match status" value="2"/>
</dbReference>
<dbReference type="Gene3D" id="3.10.100.10">
    <property type="entry name" value="Mannose-Binding Protein A, subunit A"/>
    <property type="match status" value="2"/>
</dbReference>
<evidence type="ECO:0000256" key="17">
    <source>
        <dbReference type="SAM" id="MobiDB-lite"/>
    </source>
</evidence>
<keyword evidence="13" id="KW-0968">Cytoplasmic vesicle</keyword>
<dbReference type="InterPro" id="IPR028235">
    <property type="entry name" value="DNAAF3_C"/>
</dbReference>
<keyword evidence="6" id="KW-0479">Metal-binding</keyword>
<evidence type="ECO:0000256" key="1">
    <source>
        <dbReference type="ARBA" id="ARBA00001913"/>
    </source>
</evidence>
<comment type="subcellular location">
    <subcellularLocation>
        <location evidence="3">Cytoplasmic vesicle</location>
        <location evidence="3">Secretory vesicle</location>
        <location evidence="3">Chromaffin granule membrane</location>
        <topology evidence="3">Single-pass membrane protein</topology>
    </subcellularLocation>
    <subcellularLocation>
        <location evidence="2">Cytoplasmic vesicle</location>
        <location evidence="2">Secretory vesicle</location>
        <location evidence="2">Synaptic vesicle membrane</location>
        <topology evidence="2">Single-pass membrane protein</topology>
    </subcellularLocation>
    <subcellularLocation>
        <location evidence="14">Dynein axonemal particle</location>
    </subcellularLocation>
</comment>
<feature type="domain" description="C2" evidence="19">
    <location>
        <begin position="265"/>
        <end position="398"/>
    </location>
</feature>
<keyword evidence="9 18" id="KW-1133">Transmembrane helix</keyword>
<evidence type="ECO:0000256" key="3">
    <source>
        <dbReference type="ARBA" id="ARBA00004349"/>
    </source>
</evidence>
<evidence type="ECO:0000256" key="16">
    <source>
        <dbReference type="ARBA" id="ARBA00025165"/>
    </source>
</evidence>
<keyword evidence="11 18" id="KW-0472">Membrane</keyword>
<dbReference type="PANTHER" id="PTHR10024:SF124">
    <property type="entry name" value="SYNAPTOTAGMIN VB"/>
    <property type="match status" value="1"/>
</dbReference>
<keyword evidence="10" id="KW-0770">Synapse</keyword>
<evidence type="ECO:0000256" key="10">
    <source>
        <dbReference type="ARBA" id="ARBA00023018"/>
    </source>
</evidence>
<feature type="region of interest" description="Disordered" evidence="17">
    <location>
        <begin position="94"/>
        <end position="130"/>
    </location>
</feature>
<dbReference type="FunFam" id="2.60.40.150:FF:000007">
    <property type="entry name" value="Synaptotagmin 1"/>
    <property type="match status" value="1"/>
</dbReference>
<keyword evidence="22" id="KW-1185">Reference proteome</keyword>
<dbReference type="Pfam" id="PF00059">
    <property type="entry name" value="Lectin_C"/>
    <property type="match status" value="2"/>
</dbReference>
<evidence type="ECO:0000256" key="15">
    <source>
        <dbReference type="ARBA" id="ARBA00024431"/>
    </source>
</evidence>
<protein>
    <recommendedName>
        <fullName evidence="15">Dynein axonemal assembly factor 3</fullName>
    </recommendedName>
</protein>
<keyword evidence="12" id="KW-1015">Disulfide bond</keyword>
<dbReference type="GO" id="GO:0048791">
    <property type="term" value="P:calcium ion-regulated exocytosis of neurotransmitter"/>
    <property type="evidence" value="ECO:0007669"/>
    <property type="project" value="TreeGrafter"/>
</dbReference>
<dbReference type="Proteomes" id="UP000298787">
    <property type="component" value="Chromosome 21"/>
</dbReference>
<dbReference type="PROSITE" id="PS50004">
    <property type="entry name" value="C2"/>
    <property type="match status" value="2"/>
</dbReference>
<feature type="region of interest" description="Disordered" evidence="17">
    <location>
        <begin position="729"/>
        <end position="751"/>
    </location>
</feature>
<dbReference type="CDD" id="cd03602">
    <property type="entry name" value="CLECT_1"/>
    <property type="match status" value="1"/>
</dbReference>
<dbReference type="GO" id="GO:0030276">
    <property type="term" value="F:clathrin binding"/>
    <property type="evidence" value="ECO:0007669"/>
    <property type="project" value="TreeGrafter"/>
</dbReference>
<evidence type="ECO:0000256" key="13">
    <source>
        <dbReference type="ARBA" id="ARBA00023329"/>
    </source>
</evidence>
<keyword evidence="5 18" id="KW-0812">Transmembrane</keyword>
<dbReference type="PRINTS" id="PR00399">
    <property type="entry name" value="SYNAPTOTAGMN"/>
</dbReference>
<dbReference type="InterPro" id="IPR016186">
    <property type="entry name" value="C-type_lectin-like/link_sf"/>
</dbReference>
<dbReference type="InterPro" id="IPR016187">
    <property type="entry name" value="CTDL_fold"/>
</dbReference>
<dbReference type="GO" id="GO:0042584">
    <property type="term" value="C:chromaffin granule membrane"/>
    <property type="evidence" value="ECO:0007669"/>
    <property type="project" value="UniProtKB-SubCell"/>
</dbReference>
<comment type="function">
    <text evidence="16">Required for the assembly of axonemal inner and outer dynein arms. Involved in preassembly of dyneins into complexes before their transport into cilia.</text>
</comment>
<dbReference type="InterPro" id="IPR027974">
    <property type="entry name" value="DUF4470"/>
</dbReference>
<evidence type="ECO:0000259" key="20">
    <source>
        <dbReference type="PROSITE" id="PS50041"/>
    </source>
</evidence>
<dbReference type="GO" id="GO:0030424">
    <property type="term" value="C:axon"/>
    <property type="evidence" value="ECO:0007669"/>
    <property type="project" value="TreeGrafter"/>
</dbReference>
<dbReference type="GO" id="GO:0120293">
    <property type="term" value="C:dynein axonemal particle"/>
    <property type="evidence" value="ECO:0007669"/>
    <property type="project" value="UniProtKB-SubCell"/>
</dbReference>
<evidence type="ECO:0000313" key="22">
    <source>
        <dbReference type="Proteomes" id="UP000298787"/>
    </source>
</evidence>
<evidence type="ECO:0000256" key="2">
    <source>
        <dbReference type="ARBA" id="ARBA00004254"/>
    </source>
</evidence>
<dbReference type="AlphaFoldDB" id="A0A4U5VN17"/>
<keyword evidence="7" id="KW-0677">Repeat</keyword>
<evidence type="ECO:0000256" key="11">
    <source>
        <dbReference type="ARBA" id="ARBA00023136"/>
    </source>
</evidence>
<sequence>MRSARTGVRAQRAAELSEPEPEEATEPVHHEHSHSEHHPSHDYNHMKEKFMNELGHLPIPMWAVAAIVVVVLVLVGCFIFCVFKKCFGKKKKPKKVRERKTGRRRKEKEGEGEAGEKEGEQKKEGEEEEKEQEKLGKLEFSLDYSFTDAQLIVGILQAQDLAAMDMGGTSDPYVKVFLLPDKKKKYETKVQRKNLCPVFNETFIFKIPYAELGGKTLVLQVFDFDRFSKHDMIGEIKIPMNSVDLGQPMQQWRDLESGEKEEQEKLGDICISLRYVPTAGKLTVNIMEAKNLKKMDVGGLSDPYVKIVLQQNGKRIKKKKTTVKKNTLNPYFNESFSFEVPFEQIQKVQVVLTVFDYDKLGSNDPIGKTFMGYGATGVGLRHWSEMLANPRRPVAQWHTLLPEEEVDAAVKAKPRPVRVKGEVSVLLIGSGDPRHILKTIAGLQDEESLHVWVIENSMEEVARQLLLLYLALMPQESMGRNEKTEVFLELFGNSEIRSQTEETLRHAASQLILSVTETLETATHPCLNTTLLKFKERDELERIFKLWIHPQSSSSSSKCSAPISMSKAWDYRVRQHLGTRYNSKKGCFDWDLTMKLHKKGCGVISQQQYAQWRERGLAVRNEGRYLPNNQSEFAVVKSVQSGECLSISLHNVFTQRHHDGTLCVSGQKGNKVAFRGYWGDIVSSPYLSFGIESDDKSLLKTQNGQHIKTAQDISFANVQALFQSLSSSRGCPTTSQLDTEAEEPSPQPDRKSVTINDLMRLNGISVTFLSMDSLHKLPEKQKYSHFFNTIYFSARYILELNKEQEEGFAKKVASIAVEAEFEPWHDGKSDDVHAVFMKNLPFASPLLYLPGSKHNPLCRKLSEVMRTLHTFWMYYSDLGQEASKQIMIYDIFIIRRCLQKQGHLTVSVSKAEIVKSCAHITVKYYFNLSKSCVILCSQYEQGYVLINTSMTWNDAQTYCRENHIDLATIRNRDDMTKLAKTPSDGVSSAWIGLKKNGVASWQWSVGETQTSDGLVNYTNWASSPNSSHDCGGMRDDGKWLSAPCGNLNPFVCQGAHFAIFTDEGSSEMYVVPEAMSWRKARAHCELNYGDLVSVMNVIENQAVQQIAGNPPPTFFWSGVFKDEWKWSDGSYSSYRHWENAQPNNDGICTLYYPSSKTMWDRGCTSAFPFFCSTVRRQIVSVKMRSNLIVDFSDSAVSKAILSQIQNRNGRLQLQWVVQPDGEIFHKEDKTKVIEAC</sequence>
<dbReference type="GO" id="GO:0000149">
    <property type="term" value="F:SNARE binding"/>
    <property type="evidence" value="ECO:0007669"/>
    <property type="project" value="TreeGrafter"/>
</dbReference>
<dbReference type="InterPro" id="IPR018378">
    <property type="entry name" value="C-type_lectin_CS"/>
</dbReference>
<keyword evidence="8" id="KW-0106">Calcium</keyword>
<evidence type="ECO:0000256" key="4">
    <source>
        <dbReference type="ARBA" id="ARBA00006996"/>
    </source>
</evidence>
<dbReference type="PRINTS" id="PR00360">
    <property type="entry name" value="C2DOMAIN"/>
</dbReference>
<feature type="compositionally biased region" description="Basic and acidic residues" evidence="17">
    <location>
        <begin position="107"/>
        <end position="130"/>
    </location>
</feature>
<feature type="compositionally biased region" description="Basic residues" evidence="17">
    <location>
        <begin position="94"/>
        <end position="106"/>
    </location>
</feature>
<evidence type="ECO:0000256" key="9">
    <source>
        <dbReference type="ARBA" id="ARBA00022989"/>
    </source>
</evidence>
<evidence type="ECO:0000256" key="5">
    <source>
        <dbReference type="ARBA" id="ARBA00022692"/>
    </source>
</evidence>
<feature type="compositionally biased region" description="Basic and acidic residues" evidence="17">
    <location>
        <begin position="26"/>
        <end position="43"/>
    </location>
</feature>
<evidence type="ECO:0000256" key="7">
    <source>
        <dbReference type="ARBA" id="ARBA00022737"/>
    </source>
</evidence>
<evidence type="ECO:0000259" key="19">
    <source>
        <dbReference type="PROSITE" id="PS50004"/>
    </source>
</evidence>
<dbReference type="PANTHER" id="PTHR10024">
    <property type="entry name" value="SYNAPTOTAGMIN"/>
    <property type="match status" value="1"/>
</dbReference>
<dbReference type="CDD" id="cd08402">
    <property type="entry name" value="C2B_Synaptotagmin-1"/>
    <property type="match status" value="1"/>
</dbReference>
<dbReference type="Gene3D" id="2.60.40.150">
    <property type="entry name" value="C2 domain"/>
    <property type="match status" value="2"/>
</dbReference>
<feature type="transmembrane region" description="Helical" evidence="18">
    <location>
        <begin position="59"/>
        <end position="83"/>
    </location>
</feature>
<organism evidence="21 22">
    <name type="scientific">Collichthys lucidus</name>
    <name type="common">Big head croaker</name>
    <name type="synonym">Sciaena lucida</name>
    <dbReference type="NCBI Taxonomy" id="240159"/>
    <lineage>
        <taxon>Eukaryota</taxon>
        <taxon>Metazoa</taxon>
        <taxon>Chordata</taxon>
        <taxon>Craniata</taxon>
        <taxon>Vertebrata</taxon>
        <taxon>Euteleostomi</taxon>
        <taxon>Actinopterygii</taxon>
        <taxon>Neopterygii</taxon>
        <taxon>Teleostei</taxon>
        <taxon>Neoteleostei</taxon>
        <taxon>Acanthomorphata</taxon>
        <taxon>Eupercaria</taxon>
        <taxon>Sciaenidae</taxon>
        <taxon>Collichthys</taxon>
    </lineage>
</organism>
<feature type="compositionally biased region" description="Polar residues" evidence="17">
    <location>
        <begin position="729"/>
        <end position="738"/>
    </location>
</feature>
<dbReference type="InterPro" id="IPR000008">
    <property type="entry name" value="C2_dom"/>
</dbReference>
<dbReference type="Pfam" id="PF00168">
    <property type="entry name" value="C2"/>
    <property type="match status" value="2"/>
</dbReference>
<evidence type="ECO:0000256" key="18">
    <source>
        <dbReference type="SAM" id="Phobius"/>
    </source>
</evidence>
<dbReference type="SMART" id="SM00239">
    <property type="entry name" value="C2"/>
    <property type="match status" value="2"/>
</dbReference>
<dbReference type="FunFam" id="2.60.40.150:FF:000016">
    <property type="entry name" value="Synaptotagmin 1"/>
    <property type="match status" value="1"/>
</dbReference>
<dbReference type="SUPFAM" id="SSF56436">
    <property type="entry name" value="C-type lectin-like"/>
    <property type="match status" value="2"/>
</dbReference>
<dbReference type="InterPro" id="IPR001565">
    <property type="entry name" value="Synaptotagmin"/>
</dbReference>
<comment type="similarity">
    <text evidence="4">Belongs to the synaptotagmin family.</text>
</comment>
<dbReference type="PROSITE" id="PS00615">
    <property type="entry name" value="C_TYPE_LECTIN_1"/>
    <property type="match status" value="1"/>
</dbReference>
<comment type="cofactor">
    <cofactor evidence="1">
        <name>Ca(2+)</name>
        <dbReference type="ChEBI" id="CHEBI:29108"/>
    </cofactor>
</comment>
<accession>A0A4U5VN17</accession>
<dbReference type="GO" id="GO:0031045">
    <property type="term" value="C:dense core granule"/>
    <property type="evidence" value="ECO:0007669"/>
    <property type="project" value="TreeGrafter"/>
</dbReference>
<dbReference type="GO" id="GO:0001786">
    <property type="term" value="F:phosphatidylserine binding"/>
    <property type="evidence" value="ECO:0007669"/>
    <property type="project" value="TreeGrafter"/>
</dbReference>
<feature type="domain" description="C2" evidence="19">
    <location>
        <begin position="134"/>
        <end position="253"/>
    </location>
</feature>
<dbReference type="Pfam" id="PF14740">
    <property type="entry name" value="DUF4471"/>
    <property type="match status" value="1"/>
</dbReference>
<dbReference type="STRING" id="240159.A0A4U5VN17"/>
<proteinExistence type="inferred from homology"/>
<dbReference type="SUPFAM" id="SSF49562">
    <property type="entry name" value="C2 domain (Calcium/lipid-binding domain, CaLB)"/>
    <property type="match status" value="2"/>
</dbReference>
<dbReference type="Pfam" id="PF14737">
    <property type="entry name" value="DUF4470"/>
    <property type="match status" value="1"/>
</dbReference>
<dbReference type="EMBL" id="CM014098">
    <property type="protein sequence ID" value="TKS89894.1"/>
    <property type="molecule type" value="Genomic_DNA"/>
</dbReference>
<gene>
    <name evidence="21" type="ORF">D9C73_024023</name>
</gene>
<evidence type="ECO:0000256" key="12">
    <source>
        <dbReference type="ARBA" id="ARBA00023157"/>
    </source>
</evidence>
<dbReference type="SMART" id="SM00034">
    <property type="entry name" value="CLECT"/>
    <property type="match status" value="2"/>
</dbReference>
<feature type="domain" description="C-type lectin" evidence="20">
    <location>
        <begin position="1063"/>
        <end position="1172"/>
    </location>
</feature>
<dbReference type="GO" id="GO:0005544">
    <property type="term" value="F:calcium-dependent phospholipid binding"/>
    <property type="evidence" value="ECO:0007669"/>
    <property type="project" value="TreeGrafter"/>
</dbReference>
<dbReference type="InterPro" id="IPR001304">
    <property type="entry name" value="C-type_lectin-like"/>
</dbReference>
<reference evidence="21 22" key="1">
    <citation type="submission" date="2019-01" db="EMBL/GenBank/DDBJ databases">
        <title>Genome Assembly of Collichthys lucidus.</title>
        <authorList>
            <person name="Cai M."/>
            <person name="Xiao S."/>
        </authorList>
    </citation>
    <scope>NUCLEOTIDE SEQUENCE [LARGE SCALE GENOMIC DNA]</scope>
    <source>
        <strain evidence="21">JT15FE1705JMU</strain>
        <tissue evidence="21">Muscle</tissue>
    </source>
</reference>
<dbReference type="GO" id="GO:0030672">
    <property type="term" value="C:synaptic vesicle membrane"/>
    <property type="evidence" value="ECO:0007669"/>
    <property type="project" value="UniProtKB-SubCell"/>
</dbReference>
<evidence type="ECO:0000313" key="21">
    <source>
        <dbReference type="EMBL" id="TKS89894.1"/>
    </source>
</evidence>
<feature type="region of interest" description="Disordered" evidence="17">
    <location>
        <begin position="1"/>
        <end position="43"/>
    </location>
</feature>
<name>A0A4U5VN17_COLLU</name>
<dbReference type="InterPro" id="IPR035892">
    <property type="entry name" value="C2_domain_sf"/>
</dbReference>